<organism evidence="1 2">
    <name type="scientific">Fusobacterium nucleatum</name>
    <dbReference type="NCBI Taxonomy" id="851"/>
    <lineage>
        <taxon>Bacteria</taxon>
        <taxon>Fusobacteriati</taxon>
        <taxon>Fusobacteriota</taxon>
        <taxon>Fusobacteriia</taxon>
        <taxon>Fusobacteriales</taxon>
        <taxon>Fusobacteriaceae</taxon>
        <taxon>Fusobacterium</taxon>
    </lineage>
</organism>
<protein>
    <submittedName>
        <fullName evidence="1">Uncharacterized protein</fullName>
    </submittedName>
</protein>
<accession>A0A2N6TLM4</accession>
<dbReference type="RefSeq" id="WP_158391857.1">
    <property type="nucleotide sequence ID" value="NZ_PNHC01000002.1"/>
</dbReference>
<dbReference type="AlphaFoldDB" id="A0A2N6TLM4"/>
<name>A0A2N6TLM4_FUSNU</name>
<dbReference type="EMBL" id="PNHC01000002">
    <property type="protein sequence ID" value="PMC70228.1"/>
    <property type="molecule type" value="Genomic_DNA"/>
</dbReference>
<evidence type="ECO:0000313" key="2">
    <source>
        <dbReference type="Proteomes" id="UP000235733"/>
    </source>
</evidence>
<sequence length="318" mass="37450">MKNKTYNIQNTLKSLEKYNEMNLLIQSETKDFDITFANKYNPHLLGLSYITERKDMNGMKLYNYIFENNLSDQEILNRIEKSHGKVMKENVVNRIKTFPNFLRNLENGIIVEKTLATKMNVNYLIIQNKDNNFYHLGILSGSNGALLVDFDNIDDKRKKDFLKTYFVEPNNEYFKNSNIVELVRSIERYDEKEKIYVPFSFDEEKNKKLLEEFYIKKKANYNCLTGEPINIGVHSSGESKWLAKKDVEKYRIEKLDGAKEVIGHITYIENNKLHQKSVIYYNVSDLKITKEIEQKFVPMKKKEKTQEIEKSRGQGIGD</sequence>
<reference evidence="1 2" key="1">
    <citation type="submission" date="2017-09" db="EMBL/GenBank/DDBJ databases">
        <title>Bacterial strain isolated from the female urinary microbiota.</title>
        <authorList>
            <person name="Thomas-White K."/>
            <person name="Kumar N."/>
            <person name="Forster S."/>
            <person name="Putonti C."/>
            <person name="Lawley T."/>
            <person name="Wolfe A.J."/>
        </authorList>
    </citation>
    <scope>NUCLEOTIDE SEQUENCE [LARGE SCALE GENOMIC DNA]</scope>
    <source>
        <strain evidence="1 2">UMB0249</strain>
    </source>
</reference>
<proteinExistence type="predicted"/>
<gene>
    <name evidence="1" type="ORF">CJ209_02915</name>
</gene>
<comment type="caution">
    <text evidence="1">The sequence shown here is derived from an EMBL/GenBank/DDBJ whole genome shotgun (WGS) entry which is preliminary data.</text>
</comment>
<dbReference type="Proteomes" id="UP000235733">
    <property type="component" value="Unassembled WGS sequence"/>
</dbReference>
<evidence type="ECO:0000313" key="1">
    <source>
        <dbReference type="EMBL" id="PMC70228.1"/>
    </source>
</evidence>